<accession>A0ABS9UBL5</accession>
<dbReference type="CDD" id="cd00090">
    <property type="entry name" value="HTH_ARSR"/>
    <property type="match status" value="1"/>
</dbReference>
<gene>
    <name evidence="2" type="ORF">LZ480_07500</name>
</gene>
<keyword evidence="3" id="KW-1185">Reference proteome</keyword>
<organism evidence="2 3">
    <name type="scientific">Solibacillus palustris</name>
    <dbReference type="NCBI Taxonomy" id="2908203"/>
    <lineage>
        <taxon>Bacteria</taxon>
        <taxon>Bacillati</taxon>
        <taxon>Bacillota</taxon>
        <taxon>Bacilli</taxon>
        <taxon>Bacillales</taxon>
        <taxon>Caryophanaceae</taxon>
        <taxon>Solibacillus</taxon>
    </lineage>
</organism>
<dbReference type="InterPro" id="IPR036390">
    <property type="entry name" value="WH_DNA-bd_sf"/>
</dbReference>
<evidence type="ECO:0000256" key="1">
    <source>
        <dbReference type="ARBA" id="ARBA00023125"/>
    </source>
</evidence>
<dbReference type="EMBL" id="JAKZFC010000002">
    <property type="protein sequence ID" value="MCH7321736.1"/>
    <property type="molecule type" value="Genomic_DNA"/>
</dbReference>
<comment type="caution">
    <text evidence="2">The sequence shown here is derived from an EMBL/GenBank/DDBJ whole genome shotgun (WGS) entry which is preliminary data.</text>
</comment>
<reference evidence="2 3" key="1">
    <citation type="submission" date="2022-03" db="EMBL/GenBank/DDBJ databases">
        <authorList>
            <person name="Jo J.-H."/>
            <person name="Im W.-T."/>
        </authorList>
    </citation>
    <scope>NUCLEOTIDE SEQUENCE [LARGE SCALE GENOMIC DNA]</scope>
    <source>
        <strain evidence="2 3">MA9</strain>
    </source>
</reference>
<dbReference type="Gene3D" id="1.10.10.10">
    <property type="entry name" value="Winged helix-like DNA-binding domain superfamily/Winged helix DNA-binding domain"/>
    <property type="match status" value="1"/>
</dbReference>
<name>A0ABS9UBL5_9BACL</name>
<sequence>MLHPIKVTSTLADETRFSIYEYMVQYKRPISVQEIADEFQIHSNVARLHLTKLAEIGAITAEFLKTGKGGRPGRVYQVKQEGIQLSFPYRDSSSLLKWCIQLIDQLGDDALQQAKKISYEDGRQMMRELIIKQSEHSPLTFEEKLALLTKSAQQIGYVPEVLIENLSKTVLFDIYNCPFYNQMTTHGKITCQLHESFLRGQVEVLFGNSEFAQFESMLHHCEYCKYKITIHN</sequence>
<dbReference type="InterPro" id="IPR011991">
    <property type="entry name" value="ArsR-like_HTH"/>
</dbReference>
<dbReference type="Proteomes" id="UP001316087">
    <property type="component" value="Unassembled WGS sequence"/>
</dbReference>
<dbReference type="Pfam" id="PF12840">
    <property type="entry name" value="HTH_20"/>
    <property type="match status" value="1"/>
</dbReference>
<dbReference type="SUPFAM" id="SSF46785">
    <property type="entry name" value="Winged helix' DNA-binding domain"/>
    <property type="match status" value="1"/>
</dbReference>
<dbReference type="InterPro" id="IPR036388">
    <property type="entry name" value="WH-like_DNA-bd_sf"/>
</dbReference>
<evidence type="ECO:0000313" key="3">
    <source>
        <dbReference type="Proteomes" id="UP001316087"/>
    </source>
</evidence>
<keyword evidence="1" id="KW-0238">DNA-binding</keyword>
<protein>
    <submittedName>
        <fullName evidence="2">Helix-turn-helix domain-containing protein</fullName>
    </submittedName>
</protein>
<dbReference type="RefSeq" id="WP_241368794.1">
    <property type="nucleotide sequence ID" value="NZ_JAKZFC010000002.1"/>
</dbReference>
<evidence type="ECO:0000313" key="2">
    <source>
        <dbReference type="EMBL" id="MCH7321736.1"/>
    </source>
</evidence>
<proteinExistence type="predicted"/>